<dbReference type="InParanoid" id="A0A0C3GEU5"/>
<dbReference type="Proteomes" id="UP000054166">
    <property type="component" value="Unassembled WGS sequence"/>
</dbReference>
<keyword evidence="2" id="KW-1185">Reference proteome</keyword>
<evidence type="ECO:0000313" key="2">
    <source>
        <dbReference type="Proteomes" id="UP000054166"/>
    </source>
</evidence>
<reference evidence="2" key="2">
    <citation type="submission" date="2015-01" db="EMBL/GenBank/DDBJ databases">
        <title>Evolutionary Origins and Diversification of the Mycorrhizal Mutualists.</title>
        <authorList>
            <consortium name="DOE Joint Genome Institute"/>
            <consortium name="Mycorrhizal Genomics Consortium"/>
            <person name="Kohler A."/>
            <person name="Kuo A."/>
            <person name="Nagy L.G."/>
            <person name="Floudas D."/>
            <person name="Copeland A."/>
            <person name="Barry K.W."/>
            <person name="Cichocki N."/>
            <person name="Veneault-Fourrey C."/>
            <person name="LaButti K."/>
            <person name="Lindquist E.A."/>
            <person name="Lipzen A."/>
            <person name="Lundell T."/>
            <person name="Morin E."/>
            <person name="Murat C."/>
            <person name="Riley R."/>
            <person name="Ohm R."/>
            <person name="Sun H."/>
            <person name="Tunlid A."/>
            <person name="Henrissat B."/>
            <person name="Grigoriev I.V."/>
            <person name="Hibbett D.S."/>
            <person name="Martin F."/>
        </authorList>
    </citation>
    <scope>NUCLEOTIDE SEQUENCE [LARGE SCALE GENOMIC DNA]</scope>
    <source>
        <strain evidence="2">F 1598</strain>
    </source>
</reference>
<dbReference type="EMBL" id="KN832973">
    <property type="protein sequence ID" value="KIM90209.1"/>
    <property type="molecule type" value="Genomic_DNA"/>
</dbReference>
<evidence type="ECO:0000313" key="1">
    <source>
        <dbReference type="EMBL" id="KIM90209.1"/>
    </source>
</evidence>
<organism evidence="1 2">
    <name type="scientific">Piloderma croceum (strain F 1598)</name>
    <dbReference type="NCBI Taxonomy" id="765440"/>
    <lineage>
        <taxon>Eukaryota</taxon>
        <taxon>Fungi</taxon>
        <taxon>Dikarya</taxon>
        <taxon>Basidiomycota</taxon>
        <taxon>Agaricomycotina</taxon>
        <taxon>Agaricomycetes</taxon>
        <taxon>Agaricomycetidae</taxon>
        <taxon>Atheliales</taxon>
        <taxon>Atheliaceae</taxon>
        <taxon>Piloderma</taxon>
    </lineage>
</organism>
<dbReference type="AlphaFoldDB" id="A0A0C3GEU5"/>
<proteinExistence type="predicted"/>
<name>A0A0C3GEU5_PILCF</name>
<reference evidence="1 2" key="1">
    <citation type="submission" date="2014-04" db="EMBL/GenBank/DDBJ databases">
        <authorList>
            <consortium name="DOE Joint Genome Institute"/>
            <person name="Kuo A."/>
            <person name="Tarkka M."/>
            <person name="Buscot F."/>
            <person name="Kohler A."/>
            <person name="Nagy L.G."/>
            <person name="Floudas D."/>
            <person name="Copeland A."/>
            <person name="Barry K.W."/>
            <person name="Cichocki N."/>
            <person name="Veneault-Fourrey C."/>
            <person name="LaButti K."/>
            <person name="Lindquist E.A."/>
            <person name="Lipzen A."/>
            <person name="Lundell T."/>
            <person name="Morin E."/>
            <person name="Murat C."/>
            <person name="Sun H."/>
            <person name="Tunlid A."/>
            <person name="Henrissat B."/>
            <person name="Grigoriev I.V."/>
            <person name="Hibbett D.S."/>
            <person name="Martin F."/>
            <person name="Nordberg H.P."/>
            <person name="Cantor M.N."/>
            <person name="Hua S.X."/>
        </authorList>
    </citation>
    <scope>NUCLEOTIDE SEQUENCE [LARGE SCALE GENOMIC DNA]</scope>
    <source>
        <strain evidence="1 2">F 1598</strain>
    </source>
</reference>
<sequence>MSLNCGKAASTEPICIPKTVSEIPRNHSHLLQHRRCEFRQYQYLLKLSTKFASCRSRALKCTKV</sequence>
<dbReference type="HOGENOM" id="CLU_2868446_0_0_1"/>
<accession>A0A0C3GEU5</accession>
<gene>
    <name evidence="1" type="ORF">PILCRDRAFT_175297</name>
</gene>
<protein>
    <submittedName>
        <fullName evidence="1">Uncharacterized protein</fullName>
    </submittedName>
</protein>